<reference evidence="1 2" key="1">
    <citation type="submission" date="2016-11" db="EMBL/GenBank/DDBJ databases">
        <title>Draft Genome Sequences of Nine Cyanobacterial Strains from Diverse Habitats.</title>
        <authorList>
            <person name="Zhu T."/>
            <person name="Hou S."/>
            <person name="Lu X."/>
            <person name="Hess W.R."/>
        </authorList>
    </citation>
    <scope>NUCLEOTIDE SEQUENCE [LARGE SCALE GENOMIC DNA]</scope>
    <source>
        <strain evidence="1 2">5.2 s.c.1</strain>
    </source>
</reference>
<name>A0A1U7HH26_9CHRO</name>
<evidence type="ECO:0000313" key="1">
    <source>
        <dbReference type="EMBL" id="OKH22869.1"/>
    </source>
</evidence>
<dbReference type="SUPFAM" id="SSF52540">
    <property type="entry name" value="P-loop containing nucleoside triphosphate hydrolases"/>
    <property type="match status" value="1"/>
</dbReference>
<gene>
    <name evidence="1" type="ORF">NIES1031_19080</name>
</gene>
<keyword evidence="2" id="KW-1185">Reference proteome</keyword>
<dbReference type="EMBL" id="MRCC01000018">
    <property type="protein sequence ID" value="OKH22869.1"/>
    <property type="molecule type" value="Genomic_DNA"/>
</dbReference>
<proteinExistence type="predicted"/>
<dbReference type="GO" id="GO:0006790">
    <property type="term" value="P:sulfur compound metabolic process"/>
    <property type="evidence" value="ECO:0007669"/>
    <property type="project" value="TreeGrafter"/>
</dbReference>
<dbReference type="Gene3D" id="3.40.50.300">
    <property type="entry name" value="P-loop containing nucleotide triphosphate hydrolases"/>
    <property type="match status" value="1"/>
</dbReference>
<dbReference type="STRING" id="247279.NIES1031_19080"/>
<protein>
    <submittedName>
        <fullName evidence="1">Uncharacterized protein</fullName>
    </submittedName>
</protein>
<dbReference type="RefSeq" id="WP_073551063.1">
    <property type="nucleotide sequence ID" value="NZ_CAWMVK010000010.1"/>
</dbReference>
<evidence type="ECO:0000313" key="2">
    <source>
        <dbReference type="Proteomes" id="UP000185984"/>
    </source>
</evidence>
<dbReference type="InterPro" id="IPR051135">
    <property type="entry name" value="Gal/GlcNAc/GalNAc_ST"/>
</dbReference>
<dbReference type="InterPro" id="IPR027417">
    <property type="entry name" value="P-loop_NTPase"/>
</dbReference>
<dbReference type="Proteomes" id="UP000185984">
    <property type="component" value="Unassembled WGS sequence"/>
</dbReference>
<sequence>MIKNTRWSNFFLELNSDYKQAIFLAGTGRSGTTWVSSIINYNNDYRDIFEPFHPYKVSKVEHFRYRQYLRPDNKQQEFIQPTKDILSGKIRNRWTDQFNQKRFCHKRMVKDIRANFLLKWLNHHFPEVPIILLFRHPCAVVNSKLHLGWGDHLDELLAQPELVEDFLQPFRHEIEASKTDFEKQIFLWCLENYVPLRQFAPGEIHLAFYENFCKDPKVEIESLFKFLGKKFDDTVFATLNKPSATSRKESAIITIGNVVDSWKKYITNEQLQRAMEILSLFGLDAIYSQDPLPNAKGAYTLMAK</sequence>
<comment type="caution">
    <text evidence="1">The sequence shown here is derived from an EMBL/GenBank/DDBJ whole genome shotgun (WGS) entry which is preliminary data.</text>
</comment>
<dbReference type="GO" id="GO:0001517">
    <property type="term" value="F:N-acetylglucosamine 6-O-sulfotransferase activity"/>
    <property type="evidence" value="ECO:0007669"/>
    <property type="project" value="TreeGrafter"/>
</dbReference>
<dbReference type="PANTHER" id="PTHR10704">
    <property type="entry name" value="CARBOHYDRATE SULFOTRANSFERASE"/>
    <property type="match status" value="1"/>
</dbReference>
<dbReference type="GO" id="GO:0006044">
    <property type="term" value="P:N-acetylglucosamine metabolic process"/>
    <property type="evidence" value="ECO:0007669"/>
    <property type="project" value="TreeGrafter"/>
</dbReference>
<accession>A0A1U7HH26</accession>
<dbReference type="AlphaFoldDB" id="A0A1U7HH26"/>
<organism evidence="1 2">
    <name type="scientific">Chroogloeocystis siderophila 5.2 s.c.1</name>
    <dbReference type="NCBI Taxonomy" id="247279"/>
    <lineage>
        <taxon>Bacteria</taxon>
        <taxon>Bacillati</taxon>
        <taxon>Cyanobacteriota</taxon>
        <taxon>Cyanophyceae</taxon>
        <taxon>Oscillatoriophycideae</taxon>
        <taxon>Chroococcales</taxon>
        <taxon>Chroococcaceae</taxon>
        <taxon>Chroogloeocystis</taxon>
    </lineage>
</organism>
<dbReference type="OrthoDB" id="7861019at2"/>
<dbReference type="PANTHER" id="PTHR10704:SF44">
    <property type="entry name" value="LD35051P-RELATED"/>
    <property type="match status" value="1"/>
</dbReference>
<dbReference type="Pfam" id="PF13469">
    <property type="entry name" value="Sulfotransfer_3"/>
    <property type="match status" value="1"/>
</dbReference>